<evidence type="ECO:0000259" key="3">
    <source>
        <dbReference type="PROSITE" id="PS01031"/>
    </source>
</evidence>
<proteinExistence type="inferred from homology"/>
<dbReference type="Proteomes" id="UP000070352">
    <property type="component" value="Unassembled WGS sequence"/>
</dbReference>
<reference evidence="4 5" key="1">
    <citation type="submission" date="2016-02" db="EMBL/GenBank/DDBJ databases">
        <title>Draft Genome for Tepidibacillus decaturensis nov. sp. Strain Z9, an Anaerobic, Moderately Thermophilic and Heterotrophic Bacterium from Deep Subsurface of the Illinois Basin, USA.</title>
        <authorList>
            <person name="Dong Y."/>
            <person name="Chang J.Y."/>
            <person name="Sanford R."/>
            <person name="Fouke B.W."/>
        </authorList>
    </citation>
    <scope>NUCLEOTIDE SEQUENCE [LARGE SCALE GENOMIC DNA]</scope>
    <source>
        <strain evidence="4 5">Z9</strain>
    </source>
</reference>
<evidence type="ECO:0000313" key="5">
    <source>
        <dbReference type="Proteomes" id="UP000070352"/>
    </source>
</evidence>
<dbReference type="OrthoDB" id="2970883at2"/>
<feature type="domain" description="SHSP" evidence="3">
    <location>
        <begin position="29"/>
        <end position="143"/>
    </location>
</feature>
<keyword evidence="5" id="KW-1185">Reference proteome</keyword>
<dbReference type="RefSeq" id="WP_068723557.1">
    <property type="nucleotide sequence ID" value="NZ_LSKU01000001.1"/>
</dbReference>
<dbReference type="InterPro" id="IPR008978">
    <property type="entry name" value="HSP20-like_chaperone"/>
</dbReference>
<evidence type="ECO:0000256" key="2">
    <source>
        <dbReference type="RuleBase" id="RU003616"/>
    </source>
</evidence>
<dbReference type="InterPro" id="IPR002068">
    <property type="entry name" value="A-crystallin/Hsp20_dom"/>
</dbReference>
<dbReference type="Pfam" id="PF00011">
    <property type="entry name" value="HSP20"/>
    <property type="match status" value="1"/>
</dbReference>
<organism evidence="4 5">
    <name type="scientific">Tepidibacillus decaturensis</name>
    <dbReference type="NCBI Taxonomy" id="1413211"/>
    <lineage>
        <taxon>Bacteria</taxon>
        <taxon>Bacillati</taxon>
        <taxon>Bacillota</taxon>
        <taxon>Bacilli</taxon>
        <taxon>Bacillales</taxon>
        <taxon>Bacillaceae</taxon>
        <taxon>Tepidibacillus</taxon>
    </lineage>
</organism>
<gene>
    <name evidence="4" type="ORF">U473_03985</name>
</gene>
<name>A0A135L328_9BACI</name>
<dbReference type="CDD" id="cd06464">
    <property type="entry name" value="ACD_sHsps-like"/>
    <property type="match status" value="1"/>
</dbReference>
<sequence length="143" mass="16531">MNEIEKLIFDIERVFANHLNKWLNTSSMISGLLDDSQVKIREKENKIHVSLDIPGLTKEHQLDLNVHNDHLIVQGTIEKINDVRSDHGKRIKNHYSEYFYRTVPLPAKVTTKGAIAKYEDGVLKVELKKIAELEDGRIDILFK</sequence>
<dbReference type="AlphaFoldDB" id="A0A135L328"/>
<evidence type="ECO:0000256" key="1">
    <source>
        <dbReference type="PROSITE-ProRule" id="PRU00285"/>
    </source>
</evidence>
<dbReference type="PROSITE" id="PS01031">
    <property type="entry name" value="SHSP"/>
    <property type="match status" value="1"/>
</dbReference>
<dbReference type="Gene3D" id="2.60.40.790">
    <property type="match status" value="1"/>
</dbReference>
<comment type="caution">
    <text evidence="4">The sequence shown here is derived from an EMBL/GenBank/DDBJ whole genome shotgun (WGS) entry which is preliminary data.</text>
</comment>
<comment type="similarity">
    <text evidence="1 2">Belongs to the small heat shock protein (HSP20) family.</text>
</comment>
<accession>A0A135L328</accession>
<evidence type="ECO:0000313" key="4">
    <source>
        <dbReference type="EMBL" id="KXG43263.1"/>
    </source>
</evidence>
<protein>
    <recommendedName>
        <fullName evidence="3">SHSP domain-containing protein</fullName>
    </recommendedName>
</protein>
<dbReference type="EMBL" id="LSKU01000001">
    <property type="protein sequence ID" value="KXG43263.1"/>
    <property type="molecule type" value="Genomic_DNA"/>
</dbReference>
<dbReference type="STRING" id="1413211.U473_03985"/>
<dbReference type="SUPFAM" id="SSF49764">
    <property type="entry name" value="HSP20-like chaperones"/>
    <property type="match status" value="1"/>
</dbReference>